<keyword evidence="2 5" id="KW-0812">Transmembrane</keyword>
<dbReference type="InterPro" id="IPR006603">
    <property type="entry name" value="PQ-loop_rpt"/>
</dbReference>
<keyword evidence="4 5" id="KW-0472">Membrane</keyword>
<gene>
    <name evidence="6" type="ORF">LCGC14_0980780</name>
</gene>
<comment type="caution">
    <text evidence="6">The sequence shown here is derived from an EMBL/GenBank/DDBJ whole genome shotgun (WGS) entry which is preliminary data.</text>
</comment>
<feature type="transmembrane region" description="Helical" evidence="5">
    <location>
        <begin position="61"/>
        <end position="80"/>
    </location>
</feature>
<evidence type="ECO:0008006" key="7">
    <source>
        <dbReference type="Google" id="ProtNLM"/>
    </source>
</evidence>
<evidence type="ECO:0000256" key="5">
    <source>
        <dbReference type="SAM" id="Phobius"/>
    </source>
</evidence>
<protein>
    <recommendedName>
        <fullName evidence="7">PQ loop repeat protein</fullName>
    </recommendedName>
</protein>
<evidence type="ECO:0000256" key="3">
    <source>
        <dbReference type="ARBA" id="ARBA00022989"/>
    </source>
</evidence>
<accession>A0A0F9N8R6</accession>
<dbReference type="GO" id="GO:0016020">
    <property type="term" value="C:membrane"/>
    <property type="evidence" value="ECO:0007669"/>
    <property type="project" value="UniProtKB-SubCell"/>
</dbReference>
<evidence type="ECO:0000256" key="4">
    <source>
        <dbReference type="ARBA" id="ARBA00023136"/>
    </source>
</evidence>
<comment type="subcellular location">
    <subcellularLocation>
        <location evidence="1">Membrane</location>
        <topology evidence="1">Multi-pass membrane protein</topology>
    </subcellularLocation>
</comment>
<evidence type="ECO:0000256" key="2">
    <source>
        <dbReference type="ARBA" id="ARBA00022692"/>
    </source>
</evidence>
<dbReference type="AlphaFoldDB" id="A0A0F9N8R6"/>
<name>A0A0F9N8R6_9ZZZZ</name>
<sequence length="89" mass="9728">MNLTQVIGWVGVVAGASISLPQVIKSYRSKSTAGVSRRTYQLLLLTIICYLIRAVEIGAPVFIVGNSLSLVMCIVMLTFFGRYGNEDKD</sequence>
<feature type="transmembrane region" description="Helical" evidence="5">
    <location>
        <begin position="39"/>
        <end position="55"/>
    </location>
</feature>
<proteinExistence type="predicted"/>
<dbReference type="Pfam" id="PF04193">
    <property type="entry name" value="PQ-loop"/>
    <property type="match status" value="1"/>
</dbReference>
<reference evidence="6" key="1">
    <citation type="journal article" date="2015" name="Nature">
        <title>Complex archaea that bridge the gap between prokaryotes and eukaryotes.</title>
        <authorList>
            <person name="Spang A."/>
            <person name="Saw J.H."/>
            <person name="Jorgensen S.L."/>
            <person name="Zaremba-Niedzwiedzka K."/>
            <person name="Martijn J."/>
            <person name="Lind A.E."/>
            <person name="van Eijk R."/>
            <person name="Schleper C."/>
            <person name="Guy L."/>
            <person name="Ettema T.J."/>
        </authorList>
    </citation>
    <scope>NUCLEOTIDE SEQUENCE</scope>
</reference>
<feature type="transmembrane region" description="Helical" evidence="5">
    <location>
        <begin position="6"/>
        <end position="27"/>
    </location>
</feature>
<dbReference type="EMBL" id="LAZR01003663">
    <property type="protein sequence ID" value="KKN15945.1"/>
    <property type="molecule type" value="Genomic_DNA"/>
</dbReference>
<organism evidence="6">
    <name type="scientific">marine sediment metagenome</name>
    <dbReference type="NCBI Taxonomy" id="412755"/>
    <lineage>
        <taxon>unclassified sequences</taxon>
        <taxon>metagenomes</taxon>
        <taxon>ecological metagenomes</taxon>
    </lineage>
</organism>
<dbReference type="Gene3D" id="1.20.1280.290">
    <property type="match status" value="1"/>
</dbReference>
<evidence type="ECO:0000256" key="1">
    <source>
        <dbReference type="ARBA" id="ARBA00004141"/>
    </source>
</evidence>
<evidence type="ECO:0000313" key="6">
    <source>
        <dbReference type="EMBL" id="KKN15945.1"/>
    </source>
</evidence>
<keyword evidence="3 5" id="KW-1133">Transmembrane helix</keyword>